<dbReference type="GeneID" id="70238929"/>
<dbReference type="EMBL" id="JAEUBE010000504">
    <property type="protein sequence ID" value="KAH3660379.1"/>
    <property type="molecule type" value="Genomic_DNA"/>
</dbReference>
<comment type="caution">
    <text evidence="2">The sequence shown here is derived from an EMBL/GenBank/DDBJ whole genome shotgun (WGS) entry which is preliminary data.</text>
</comment>
<evidence type="ECO:0000313" key="3">
    <source>
        <dbReference type="Proteomes" id="UP000769157"/>
    </source>
</evidence>
<evidence type="ECO:0000256" key="1">
    <source>
        <dbReference type="SAM" id="MobiDB-lite"/>
    </source>
</evidence>
<reference evidence="2" key="2">
    <citation type="submission" date="2021-01" db="EMBL/GenBank/DDBJ databases">
        <authorList>
            <person name="Schikora-Tamarit M.A."/>
        </authorList>
    </citation>
    <scope>NUCLEOTIDE SEQUENCE</scope>
    <source>
        <strain evidence="2">CBS6075</strain>
    </source>
</reference>
<feature type="region of interest" description="Disordered" evidence="1">
    <location>
        <begin position="131"/>
        <end position="150"/>
    </location>
</feature>
<name>A0A9P8SZS1_9ASCO</name>
<proteinExistence type="predicted"/>
<dbReference type="Proteomes" id="UP000769157">
    <property type="component" value="Unassembled WGS sequence"/>
</dbReference>
<dbReference type="RefSeq" id="XP_046058082.1">
    <property type="nucleotide sequence ID" value="XM_046208308.1"/>
</dbReference>
<dbReference type="AlphaFoldDB" id="A0A9P8SZS1"/>
<evidence type="ECO:0000313" key="2">
    <source>
        <dbReference type="EMBL" id="KAH3660379.1"/>
    </source>
</evidence>
<accession>A0A9P8SZS1</accession>
<organism evidence="2 3">
    <name type="scientific">Ogataea philodendri</name>
    <dbReference type="NCBI Taxonomy" id="1378263"/>
    <lineage>
        <taxon>Eukaryota</taxon>
        <taxon>Fungi</taxon>
        <taxon>Dikarya</taxon>
        <taxon>Ascomycota</taxon>
        <taxon>Saccharomycotina</taxon>
        <taxon>Pichiomycetes</taxon>
        <taxon>Pichiales</taxon>
        <taxon>Pichiaceae</taxon>
        <taxon>Ogataea</taxon>
    </lineage>
</organism>
<reference evidence="2" key="1">
    <citation type="journal article" date="2021" name="Open Biol.">
        <title>Shared evolutionary footprints suggest mitochondrial oxidative damage underlies multiple complex I losses in fungi.</title>
        <authorList>
            <person name="Schikora-Tamarit M.A."/>
            <person name="Marcet-Houben M."/>
            <person name="Nosek J."/>
            <person name="Gabaldon T."/>
        </authorList>
    </citation>
    <scope>NUCLEOTIDE SEQUENCE</scope>
    <source>
        <strain evidence="2">CBS6075</strain>
    </source>
</reference>
<gene>
    <name evidence="2" type="ORF">OGAPHI_006965</name>
</gene>
<keyword evidence="3" id="KW-1185">Reference proteome</keyword>
<sequence length="342" mass="38339">MSPRENLPWSYHLKNGSNTQHMRANPQNCTTMVQYGLSITEDETLLQSNEMFMNPSPPSPEPQKFTTWLFGAICLHQSFGPHKLRIIQDEVPCYSSKRVASPNNAVHKRQSHHWIDLSVVKHFCQRQTGSSLVSRGTRSGGQGHQNRLLDRPGPRIQIKAKPANTNHLVWKNLGQPLSSRITQKLYKQNAVRSAGRSIRIHGINKGPRNHKQEAEQEIPKCQVMNLLIGPGVQLQDLLNRLGDLPEIVYGIALNAPVTITLSWSSKEFCSSDQYNQWIISSFVNSSTRSYLFWNFSYRSSTWSASSGTIFLSPGVLVADGKTYLASICDLDTPAGNDEKPTS</sequence>
<protein>
    <submittedName>
        <fullName evidence="2">Uncharacterized protein</fullName>
    </submittedName>
</protein>